<sequence>MLTRRHDGVVPSKPTPAAPNTESCRPPSTVPLVKSENKPMREVEITVSVRNVESTHFERRRSRRGAATSTELWTSAGLQRHRACEEPRVPAKVTALGAGGVTGFSSGVGTESSEVDFLGFPPAFLSRAQGLDRAPLVRAGVSPETPGAGREKSLLSLRLQTTGGKL</sequence>
<evidence type="ECO:0000313" key="3">
    <source>
        <dbReference type="Proteomes" id="UP001066276"/>
    </source>
</evidence>
<feature type="region of interest" description="Disordered" evidence="1">
    <location>
        <begin position="1"/>
        <end position="37"/>
    </location>
</feature>
<keyword evidence="3" id="KW-1185">Reference proteome</keyword>
<accession>A0AAV7NGM1</accession>
<gene>
    <name evidence="2" type="ORF">NDU88_003423</name>
</gene>
<reference evidence="2" key="1">
    <citation type="journal article" date="2022" name="bioRxiv">
        <title>Sequencing and chromosome-scale assembly of the giantPleurodeles waltlgenome.</title>
        <authorList>
            <person name="Brown T."/>
            <person name="Elewa A."/>
            <person name="Iarovenko S."/>
            <person name="Subramanian E."/>
            <person name="Araus A.J."/>
            <person name="Petzold A."/>
            <person name="Susuki M."/>
            <person name="Suzuki K.-i.T."/>
            <person name="Hayashi T."/>
            <person name="Toyoda A."/>
            <person name="Oliveira C."/>
            <person name="Osipova E."/>
            <person name="Leigh N.D."/>
            <person name="Simon A."/>
            <person name="Yun M.H."/>
        </authorList>
    </citation>
    <scope>NUCLEOTIDE SEQUENCE</scope>
    <source>
        <strain evidence="2">20211129_DDA</strain>
        <tissue evidence="2">Liver</tissue>
    </source>
</reference>
<dbReference type="EMBL" id="JANPWB010000012">
    <property type="protein sequence ID" value="KAJ1115197.1"/>
    <property type="molecule type" value="Genomic_DNA"/>
</dbReference>
<feature type="region of interest" description="Disordered" evidence="1">
    <location>
        <begin position="140"/>
        <end position="166"/>
    </location>
</feature>
<name>A0AAV7NGM1_PLEWA</name>
<comment type="caution">
    <text evidence="2">The sequence shown here is derived from an EMBL/GenBank/DDBJ whole genome shotgun (WGS) entry which is preliminary data.</text>
</comment>
<proteinExistence type="predicted"/>
<dbReference type="AlphaFoldDB" id="A0AAV7NGM1"/>
<protein>
    <submittedName>
        <fullName evidence="2">Uncharacterized protein</fullName>
    </submittedName>
</protein>
<evidence type="ECO:0000256" key="1">
    <source>
        <dbReference type="SAM" id="MobiDB-lite"/>
    </source>
</evidence>
<organism evidence="2 3">
    <name type="scientific">Pleurodeles waltl</name>
    <name type="common">Iberian ribbed newt</name>
    <dbReference type="NCBI Taxonomy" id="8319"/>
    <lineage>
        <taxon>Eukaryota</taxon>
        <taxon>Metazoa</taxon>
        <taxon>Chordata</taxon>
        <taxon>Craniata</taxon>
        <taxon>Vertebrata</taxon>
        <taxon>Euteleostomi</taxon>
        <taxon>Amphibia</taxon>
        <taxon>Batrachia</taxon>
        <taxon>Caudata</taxon>
        <taxon>Salamandroidea</taxon>
        <taxon>Salamandridae</taxon>
        <taxon>Pleurodelinae</taxon>
        <taxon>Pleurodeles</taxon>
    </lineage>
</organism>
<dbReference type="Proteomes" id="UP001066276">
    <property type="component" value="Chromosome 8"/>
</dbReference>
<evidence type="ECO:0000313" key="2">
    <source>
        <dbReference type="EMBL" id="KAJ1115197.1"/>
    </source>
</evidence>